<dbReference type="Proteomes" id="UP001634394">
    <property type="component" value="Unassembled WGS sequence"/>
</dbReference>
<accession>A0ABD3W7E3</accession>
<evidence type="ECO:0000313" key="2">
    <source>
        <dbReference type="Proteomes" id="UP001634394"/>
    </source>
</evidence>
<dbReference type="AlphaFoldDB" id="A0ABD3W7E3"/>
<proteinExistence type="predicted"/>
<organism evidence="1 2">
    <name type="scientific">Sinanodonta woodiana</name>
    <name type="common">Chinese pond mussel</name>
    <name type="synonym">Anodonta woodiana</name>
    <dbReference type="NCBI Taxonomy" id="1069815"/>
    <lineage>
        <taxon>Eukaryota</taxon>
        <taxon>Metazoa</taxon>
        <taxon>Spiralia</taxon>
        <taxon>Lophotrochozoa</taxon>
        <taxon>Mollusca</taxon>
        <taxon>Bivalvia</taxon>
        <taxon>Autobranchia</taxon>
        <taxon>Heteroconchia</taxon>
        <taxon>Palaeoheterodonta</taxon>
        <taxon>Unionida</taxon>
        <taxon>Unionoidea</taxon>
        <taxon>Unionidae</taxon>
        <taxon>Unioninae</taxon>
        <taxon>Sinanodonta</taxon>
    </lineage>
</organism>
<reference evidence="1 2" key="1">
    <citation type="submission" date="2024-11" db="EMBL/GenBank/DDBJ databases">
        <title>Chromosome-level genome assembly of the freshwater bivalve Anodonta woodiana.</title>
        <authorList>
            <person name="Chen X."/>
        </authorList>
    </citation>
    <scope>NUCLEOTIDE SEQUENCE [LARGE SCALE GENOMIC DNA]</scope>
    <source>
        <strain evidence="1">MN2024</strain>
        <tissue evidence="1">Gills</tissue>
    </source>
</reference>
<name>A0ABD3W7E3_SINWO</name>
<gene>
    <name evidence="1" type="ORF">ACJMK2_042448</name>
</gene>
<comment type="caution">
    <text evidence="1">The sequence shown here is derived from an EMBL/GenBank/DDBJ whole genome shotgun (WGS) entry which is preliminary data.</text>
</comment>
<protein>
    <submittedName>
        <fullName evidence="1">Uncharacterized protein</fullName>
    </submittedName>
</protein>
<keyword evidence="2" id="KW-1185">Reference proteome</keyword>
<sequence length="156" mass="17987">MAQHVGYDLIRTTEPMPRQTRFKRDRMAPITTLNRIATVASERIILMLNNTEMVKDVRLKSMNDVLRYLNGQHDDVGLSGDRGDFYRRKLAEQMYLNFSIQGVDHTNVVSVVEAVIMLERETRNTFANSKQSRDWAPSVQIDETILDILTRIAGIF</sequence>
<dbReference type="EMBL" id="JBJQND010000008">
    <property type="protein sequence ID" value="KAL3869814.1"/>
    <property type="molecule type" value="Genomic_DNA"/>
</dbReference>
<evidence type="ECO:0000313" key="1">
    <source>
        <dbReference type="EMBL" id="KAL3869814.1"/>
    </source>
</evidence>